<evidence type="ECO:0000259" key="12">
    <source>
        <dbReference type="Pfam" id="PF01728"/>
    </source>
</evidence>
<dbReference type="EC" id="2.1.1.166" evidence="6"/>
<dbReference type="Pfam" id="PF01728">
    <property type="entry name" value="FtsJ"/>
    <property type="match status" value="1"/>
</dbReference>
<keyword evidence="1" id="KW-0698">rRNA processing</keyword>
<evidence type="ECO:0000256" key="10">
    <source>
        <dbReference type="ARBA" id="ARBA00048970"/>
    </source>
</evidence>
<keyword evidence="14" id="KW-1185">Reference proteome</keyword>
<dbReference type="KEGG" id="rped:AOQ87_01405"/>
<evidence type="ECO:0000313" key="13">
    <source>
        <dbReference type="EMBL" id="ARC53330.1"/>
    </source>
</evidence>
<comment type="catalytic activity">
    <reaction evidence="10">
        <text>uridine(2552) in 23S rRNA + S-adenosyl-L-methionine = 2'-O-methyluridine(2552) in 23S rRNA + S-adenosyl-L-homocysteine + H(+)</text>
        <dbReference type="Rhea" id="RHEA:42720"/>
        <dbReference type="Rhea" id="RHEA-COMP:10202"/>
        <dbReference type="Rhea" id="RHEA-COMP:10203"/>
        <dbReference type="ChEBI" id="CHEBI:15378"/>
        <dbReference type="ChEBI" id="CHEBI:57856"/>
        <dbReference type="ChEBI" id="CHEBI:59789"/>
        <dbReference type="ChEBI" id="CHEBI:65315"/>
        <dbReference type="ChEBI" id="CHEBI:74478"/>
        <dbReference type="EC" id="2.1.1.166"/>
    </reaction>
</comment>
<evidence type="ECO:0000256" key="5">
    <source>
        <dbReference type="ARBA" id="ARBA00037569"/>
    </source>
</evidence>
<feature type="active site" description="Proton acceptor" evidence="11">
    <location>
        <position position="140"/>
    </location>
</feature>
<proteinExistence type="predicted"/>
<dbReference type="GO" id="GO:0008650">
    <property type="term" value="F:rRNA (uridine-2'-O-)-methyltransferase activity"/>
    <property type="evidence" value="ECO:0007669"/>
    <property type="project" value="TreeGrafter"/>
</dbReference>
<dbReference type="PANTHER" id="PTHR10920">
    <property type="entry name" value="RIBOSOMAL RNA METHYLTRANSFERASE"/>
    <property type="match status" value="1"/>
</dbReference>
<evidence type="ECO:0000256" key="7">
    <source>
        <dbReference type="ARBA" id="ARBA00041129"/>
    </source>
</evidence>
<protein>
    <recommendedName>
        <fullName evidence="7">Ribosomal RNA large subunit methyltransferase E</fullName>
        <ecNumber evidence="6">2.1.1.166</ecNumber>
    </recommendedName>
    <alternativeName>
        <fullName evidence="9">23S rRNA Um2552 methyltransferase</fullName>
    </alternativeName>
    <alternativeName>
        <fullName evidence="8">rRNA (uridine-2'-O-)-methyltransferase</fullName>
    </alternativeName>
</protein>
<dbReference type="SUPFAM" id="SSF53335">
    <property type="entry name" value="S-adenosyl-L-methionine-dependent methyltransferases"/>
    <property type="match status" value="1"/>
</dbReference>
<evidence type="ECO:0000256" key="4">
    <source>
        <dbReference type="ARBA" id="ARBA00022691"/>
    </source>
</evidence>
<dbReference type="InterPro" id="IPR029063">
    <property type="entry name" value="SAM-dependent_MTases_sf"/>
</dbReference>
<dbReference type="Gene3D" id="3.40.50.150">
    <property type="entry name" value="Vaccinia Virus protein VP39"/>
    <property type="match status" value="1"/>
</dbReference>
<evidence type="ECO:0000256" key="2">
    <source>
        <dbReference type="ARBA" id="ARBA00022603"/>
    </source>
</evidence>
<accession>A0A1V0HKH1</accession>
<organism evidence="13 14">
    <name type="scientific">Candidatus Riesia pediculischaeffi</name>
    <dbReference type="NCBI Taxonomy" id="428411"/>
    <lineage>
        <taxon>Bacteria</taxon>
        <taxon>Pseudomonadati</taxon>
        <taxon>Pseudomonadota</taxon>
        <taxon>Gammaproteobacteria</taxon>
        <taxon>Enterobacterales</taxon>
        <taxon>Enterobacteriaceae</taxon>
        <taxon>Candidatus Riesia</taxon>
    </lineage>
</organism>
<evidence type="ECO:0000313" key="14">
    <source>
        <dbReference type="Proteomes" id="UP000242793"/>
    </source>
</evidence>
<dbReference type="PIRSF" id="PIRSF005461">
    <property type="entry name" value="23S_rRNA_mtase"/>
    <property type="match status" value="1"/>
</dbReference>
<evidence type="ECO:0000256" key="9">
    <source>
        <dbReference type="ARBA" id="ARBA00042745"/>
    </source>
</evidence>
<reference evidence="13 14" key="1">
    <citation type="submission" date="2015-10" db="EMBL/GenBank/DDBJ databases">
        <title>Survey of human and primate louse endosymbionts.</title>
        <authorList>
            <person name="Boyd B.M."/>
        </authorList>
    </citation>
    <scope>NUCLEOTIDE SEQUENCE [LARGE SCALE GENOMIC DNA]</scope>
    <source>
        <strain evidence="13 14">PTSK</strain>
    </source>
</reference>
<keyword evidence="4 11" id="KW-0949">S-adenosyl-L-methionine</keyword>
<dbReference type="PANTHER" id="PTHR10920:SF18">
    <property type="entry name" value="RRNA METHYLTRANSFERASE 2, MITOCHONDRIAL"/>
    <property type="match status" value="1"/>
</dbReference>
<evidence type="ECO:0000256" key="1">
    <source>
        <dbReference type="ARBA" id="ARBA00022552"/>
    </source>
</evidence>
<dbReference type="RefSeq" id="WP_185751024.1">
    <property type="nucleotide sequence ID" value="NZ_CP012839.1"/>
</dbReference>
<dbReference type="InterPro" id="IPR050082">
    <property type="entry name" value="RNA_methyltr_RlmE"/>
</dbReference>
<sequence length="193" mass="21932">MFNQKKKVRSRAWFKLYEIQKKDGVLFSGMRAVDLGSSPGGWSSYASQVAGISGKIISCDLKPMNLIKNVHFFQGDVFQESTIIRLSKSLELPAHVVLSDMCPNITGKSVVDSQRCLLLFERVIEICRSLLITGGDCVMKVFHGAKFSEQCEEIRKNFSELYIRKPRSSLKSSNEVYIVAKRFRENHGYCHKN</sequence>
<evidence type="ECO:0000256" key="6">
    <source>
        <dbReference type="ARBA" id="ARBA00038861"/>
    </source>
</evidence>
<dbReference type="EMBL" id="CP012839">
    <property type="protein sequence ID" value="ARC53330.1"/>
    <property type="molecule type" value="Genomic_DNA"/>
</dbReference>
<gene>
    <name evidence="13" type="ORF">AOQ87_01405</name>
</gene>
<evidence type="ECO:0000256" key="3">
    <source>
        <dbReference type="ARBA" id="ARBA00022679"/>
    </source>
</evidence>
<feature type="domain" description="Ribosomal RNA methyltransferase FtsJ" evidence="12">
    <location>
        <begin position="9"/>
        <end position="183"/>
    </location>
</feature>
<dbReference type="InterPro" id="IPR002877">
    <property type="entry name" value="RNA_MeTrfase_FtsJ_dom"/>
</dbReference>
<keyword evidence="3" id="KW-0808">Transferase</keyword>
<dbReference type="InterPro" id="IPR015507">
    <property type="entry name" value="rRNA-MeTfrase_E"/>
</dbReference>
<dbReference type="AlphaFoldDB" id="A0A1V0HKH1"/>
<dbReference type="STRING" id="428411.AOQ87_01405"/>
<dbReference type="Proteomes" id="UP000242793">
    <property type="component" value="Chromosome"/>
</dbReference>
<evidence type="ECO:0000256" key="8">
    <source>
        <dbReference type="ARBA" id="ARBA00041995"/>
    </source>
</evidence>
<evidence type="ECO:0000256" key="11">
    <source>
        <dbReference type="PIRSR" id="PIRSR005461-1"/>
    </source>
</evidence>
<comment type="function">
    <text evidence="5">Specifically methylates the uridine in position 2552 of 23S rRNA at the 2'-O position of the ribose in the fully assembled 50S ribosomal subunit.</text>
</comment>
<keyword evidence="2" id="KW-0489">Methyltransferase</keyword>
<name>A0A1V0HKH1_9ENTR</name>